<feature type="compositionally biased region" description="Basic and acidic residues" evidence="1">
    <location>
        <begin position="288"/>
        <end position="317"/>
    </location>
</feature>
<feature type="compositionally biased region" description="Basic residues" evidence="1">
    <location>
        <begin position="319"/>
        <end position="332"/>
    </location>
</feature>
<dbReference type="InterPro" id="IPR011991">
    <property type="entry name" value="ArsR-like_HTH"/>
</dbReference>
<evidence type="ECO:0000313" key="3">
    <source>
        <dbReference type="Proteomes" id="UP000646776"/>
    </source>
</evidence>
<accession>A0A918HL65</accession>
<dbReference type="Proteomes" id="UP000646776">
    <property type="component" value="Unassembled WGS sequence"/>
</dbReference>
<feature type="compositionally biased region" description="Basic and acidic residues" evidence="1">
    <location>
        <begin position="20"/>
        <end position="29"/>
    </location>
</feature>
<reference evidence="2" key="2">
    <citation type="submission" date="2020-09" db="EMBL/GenBank/DDBJ databases">
        <authorList>
            <person name="Sun Q."/>
            <person name="Ohkuma M."/>
        </authorList>
    </citation>
    <scope>NUCLEOTIDE SEQUENCE</scope>
    <source>
        <strain evidence="2">JCM 4125</strain>
    </source>
</reference>
<dbReference type="Pfam" id="PF12840">
    <property type="entry name" value="HTH_20"/>
    <property type="match status" value="1"/>
</dbReference>
<evidence type="ECO:0000256" key="1">
    <source>
        <dbReference type="SAM" id="MobiDB-lite"/>
    </source>
</evidence>
<feature type="region of interest" description="Disordered" evidence="1">
    <location>
        <begin position="97"/>
        <end position="137"/>
    </location>
</feature>
<evidence type="ECO:0008006" key="4">
    <source>
        <dbReference type="Google" id="ProtNLM"/>
    </source>
</evidence>
<evidence type="ECO:0000313" key="2">
    <source>
        <dbReference type="EMBL" id="GGT74105.1"/>
    </source>
</evidence>
<feature type="region of interest" description="Disordered" evidence="1">
    <location>
        <begin position="245"/>
        <end position="340"/>
    </location>
</feature>
<feature type="compositionally biased region" description="Low complexity" evidence="1">
    <location>
        <begin position="113"/>
        <end position="123"/>
    </location>
</feature>
<sequence length="340" mass="37931">MHRQLCTGKCGRMPRTPQEPGEHEPRPAERASTAPVELGDLATLKALAQPRRQRMLEHLTLHGPATSATLARALGLNTGSTSYHLRELARYGFVEETGQPDHRSGQPGRPDEAGQAGQAGQAGRAREDRRVEPSAHRERWWRAVPGDRRFPPRSRQSAEMRHVMDELNHHAYAADLDLFERLQRDAADTDPWADAFPYSRGTIRLTLPELREFFEEYIALLNRYKRPESETPPGARTLLTRFLAFPAPEPAPPPAPEPAPAPTPAPVPEPTPVPQSTPVPKPAPAHAPDTRDHGPIHDDPIHDDPTHDDPTDQDPTHHSPTHHNPTHHNPTHNRRETEAP</sequence>
<dbReference type="InterPro" id="IPR036388">
    <property type="entry name" value="WH-like_DNA-bd_sf"/>
</dbReference>
<proteinExistence type="predicted"/>
<dbReference type="Gene3D" id="1.10.10.10">
    <property type="entry name" value="Winged helix-like DNA-binding domain superfamily/Winged helix DNA-binding domain"/>
    <property type="match status" value="1"/>
</dbReference>
<feature type="region of interest" description="Disordered" evidence="1">
    <location>
        <begin position="1"/>
        <end position="38"/>
    </location>
</feature>
<reference evidence="2" key="1">
    <citation type="journal article" date="2014" name="Int. J. Syst. Evol. Microbiol.">
        <title>Complete genome sequence of Corynebacterium casei LMG S-19264T (=DSM 44701T), isolated from a smear-ripened cheese.</title>
        <authorList>
            <consortium name="US DOE Joint Genome Institute (JGI-PGF)"/>
            <person name="Walter F."/>
            <person name="Albersmeier A."/>
            <person name="Kalinowski J."/>
            <person name="Ruckert C."/>
        </authorList>
    </citation>
    <scope>NUCLEOTIDE SEQUENCE</scope>
    <source>
        <strain evidence="2">JCM 4125</strain>
    </source>
</reference>
<name>A0A918HL65_9ACTN</name>
<dbReference type="EMBL" id="BMSA01000020">
    <property type="protein sequence ID" value="GGT74105.1"/>
    <property type="molecule type" value="Genomic_DNA"/>
</dbReference>
<dbReference type="CDD" id="cd00090">
    <property type="entry name" value="HTH_ARSR"/>
    <property type="match status" value="1"/>
</dbReference>
<feature type="compositionally biased region" description="Pro residues" evidence="1">
    <location>
        <begin position="247"/>
        <end position="285"/>
    </location>
</feature>
<comment type="caution">
    <text evidence="2">The sequence shown here is derived from an EMBL/GenBank/DDBJ whole genome shotgun (WGS) entry which is preliminary data.</text>
</comment>
<dbReference type="SUPFAM" id="SSF46785">
    <property type="entry name" value="Winged helix' DNA-binding domain"/>
    <property type="match status" value="1"/>
</dbReference>
<gene>
    <name evidence="2" type="ORF">GCM10010226_60260</name>
</gene>
<protein>
    <recommendedName>
        <fullName evidence="4">HTH arsR-type domain-containing protein</fullName>
    </recommendedName>
</protein>
<dbReference type="AlphaFoldDB" id="A0A918HL65"/>
<dbReference type="InterPro" id="IPR036390">
    <property type="entry name" value="WH_DNA-bd_sf"/>
</dbReference>
<keyword evidence="3" id="KW-1185">Reference proteome</keyword>
<feature type="compositionally biased region" description="Basic and acidic residues" evidence="1">
    <location>
        <begin position="124"/>
        <end position="137"/>
    </location>
</feature>
<organism evidence="2 3">
    <name type="scientific">Streptomyces phaeofaciens</name>
    <dbReference type="NCBI Taxonomy" id="68254"/>
    <lineage>
        <taxon>Bacteria</taxon>
        <taxon>Bacillati</taxon>
        <taxon>Actinomycetota</taxon>
        <taxon>Actinomycetes</taxon>
        <taxon>Kitasatosporales</taxon>
        <taxon>Streptomycetaceae</taxon>
        <taxon>Streptomyces</taxon>
    </lineage>
</organism>
<feature type="compositionally biased region" description="Basic and acidic residues" evidence="1">
    <location>
        <begin position="99"/>
        <end position="112"/>
    </location>
</feature>